<dbReference type="GO" id="GO:0005886">
    <property type="term" value="C:plasma membrane"/>
    <property type="evidence" value="ECO:0007669"/>
    <property type="project" value="UniProtKB-SubCell"/>
</dbReference>
<keyword evidence="4 13" id="KW-0813">Transport</keyword>
<evidence type="ECO:0000256" key="7">
    <source>
        <dbReference type="ARBA" id="ARBA00022795"/>
    </source>
</evidence>
<dbReference type="PRINTS" id="PR00950">
    <property type="entry name" value="TYPE3IMSPROT"/>
</dbReference>
<evidence type="ECO:0000256" key="12">
    <source>
        <dbReference type="ARBA" id="ARBA00025078"/>
    </source>
</evidence>
<dbReference type="InterPro" id="IPR006136">
    <property type="entry name" value="FlhB"/>
</dbReference>
<dbReference type="Proteomes" id="UP000266313">
    <property type="component" value="Chromosome"/>
</dbReference>
<evidence type="ECO:0000256" key="13">
    <source>
        <dbReference type="RuleBase" id="RU364091"/>
    </source>
</evidence>
<dbReference type="InterPro" id="IPR006135">
    <property type="entry name" value="T3SS_substrate_exporter"/>
</dbReference>
<feature type="region of interest" description="Disordered" evidence="14">
    <location>
        <begin position="1"/>
        <end position="21"/>
    </location>
</feature>
<evidence type="ECO:0000256" key="6">
    <source>
        <dbReference type="ARBA" id="ARBA00022692"/>
    </source>
</evidence>
<sequence>MAEASDQERTEDPTSKRLIDARKKGRIPRSRELNTLVVLLTGSVAIFVFGGSIAQVLWQIMDNDFRLSRRDLFDPMAPIAHLGRDLLAAGQVLLPILGLAVLAALAAPAALGGWNFSAENLAPKPEKLNPMKGLGRMVSVQALAELVKSILKFLLIGFVSAALLMSHFDDLIALGRQPLLPAANRTVQLIMTFVFWLCASLGLIAVIDVPFQLWNHKRQLKMTRQEVKDEMRDMEGKPEVKSRIRSLQMALAQRRMMDEVPKADVIVTNPTHYAVALKYDQASMRAPRVVAKGADLVAAQIRSLAVGAGVPLLSAPPLARALYASTELGREIPAGLYFAVAQVLAYVYQIKAARMFGGDIPTPPTDFEIPDEFLRQSGDA</sequence>
<keyword evidence="15" id="KW-0969">Cilium</keyword>
<keyword evidence="15" id="KW-0966">Cell projection</keyword>
<dbReference type="Gene3D" id="3.40.1690.10">
    <property type="entry name" value="secretion proteins EscU"/>
    <property type="match status" value="1"/>
</dbReference>
<dbReference type="KEGG" id="mmai:sS8_2387"/>
<dbReference type="AlphaFoldDB" id="A0A250KX42"/>
<comment type="subcellular location">
    <subcellularLocation>
        <location evidence="1">Cell membrane</location>
        <topology evidence="1">Multi-pass membrane protein</topology>
    </subcellularLocation>
</comment>
<keyword evidence="15" id="KW-0282">Flagellum</keyword>
<evidence type="ECO:0000256" key="9">
    <source>
        <dbReference type="ARBA" id="ARBA00022989"/>
    </source>
</evidence>
<evidence type="ECO:0000256" key="2">
    <source>
        <dbReference type="ARBA" id="ARBA00010690"/>
    </source>
</evidence>
<comment type="similarity">
    <text evidence="2 13">Belongs to the type III secretion exporter family.</text>
</comment>
<dbReference type="GO" id="GO:0009306">
    <property type="term" value="P:protein secretion"/>
    <property type="evidence" value="ECO:0007669"/>
    <property type="project" value="InterPro"/>
</dbReference>
<organism evidence="15 16">
    <name type="scientific">Methylocaldum marinum</name>
    <dbReference type="NCBI Taxonomy" id="1432792"/>
    <lineage>
        <taxon>Bacteria</taxon>
        <taxon>Pseudomonadati</taxon>
        <taxon>Pseudomonadota</taxon>
        <taxon>Gammaproteobacteria</taxon>
        <taxon>Methylococcales</taxon>
        <taxon>Methylococcaceae</taxon>
        <taxon>Methylocaldum</taxon>
    </lineage>
</organism>
<protein>
    <recommendedName>
        <fullName evidence="3 13">Flagellar biosynthetic protein FlhB</fullName>
    </recommendedName>
</protein>
<keyword evidence="6 13" id="KW-0812">Transmembrane</keyword>
<evidence type="ECO:0000256" key="8">
    <source>
        <dbReference type="ARBA" id="ARBA00022927"/>
    </source>
</evidence>
<keyword evidence="10 13" id="KW-0472">Membrane</keyword>
<evidence type="ECO:0000313" key="16">
    <source>
        <dbReference type="Proteomes" id="UP000266313"/>
    </source>
</evidence>
<keyword evidence="16" id="KW-1185">Reference proteome</keyword>
<accession>A0A250KX42</accession>
<evidence type="ECO:0000256" key="10">
    <source>
        <dbReference type="ARBA" id="ARBA00023136"/>
    </source>
</evidence>
<evidence type="ECO:0000256" key="3">
    <source>
        <dbReference type="ARBA" id="ARBA00021622"/>
    </source>
</evidence>
<proteinExistence type="inferred from homology"/>
<dbReference type="NCBIfam" id="TIGR00328">
    <property type="entry name" value="flhB"/>
    <property type="match status" value="1"/>
</dbReference>
<keyword evidence="7 13" id="KW-1005">Bacterial flagellum biogenesis</keyword>
<dbReference type="GO" id="GO:0044780">
    <property type="term" value="P:bacterial-type flagellum assembly"/>
    <property type="evidence" value="ECO:0007669"/>
    <property type="project" value="InterPro"/>
</dbReference>
<gene>
    <name evidence="13" type="primary">flhB</name>
    <name evidence="15" type="ORF">sS8_2387</name>
</gene>
<evidence type="ECO:0000313" key="15">
    <source>
        <dbReference type="EMBL" id="BBA34339.1"/>
    </source>
</evidence>
<evidence type="ECO:0000256" key="5">
    <source>
        <dbReference type="ARBA" id="ARBA00022475"/>
    </source>
</evidence>
<keyword evidence="5 13" id="KW-1003">Cell membrane</keyword>
<dbReference type="InterPro" id="IPR029025">
    <property type="entry name" value="T3SS_substrate_exporter_C"/>
</dbReference>
<evidence type="ECO:0000256" key="11">
    <source>
        <dbReference type="ARBA" id="ARBA00023225"/>
    </source>
</evidence>
<comment type="function">
    <text evidence="12 13">Required for formation of the rod structure in the basal body of the flagellar apparatus. Together with FliI and FliH, may constitute the export apparatus of flagellin.</text>
</comment>
<dbReference type="Gene3D" id="6.10.250.2080">
    <property type="match status" value="1"/>
</dbReference>
<evidence type="ECO:0000256" key="4">
    <source>
        <dbReference type="ARBA" id="ARBA00022448"/>
    </source>
</evidence>
<dbReference type="EMBL" id="AP017928">
    <property type="protein sequence ID" value="BBA34339.1"/>
    <property type="molecule type" value="Genomic_DNA"/>
</dbReference>
<dbReference type="SUPFAM" id="SSF160544">
    <property type="entry name" value="EscU C-terminal domain-like"/>
    <property type="match status" value="1"/>
</dbReference>
<feature type="transmembrane region" description="Helical" evidence="13">
    <location>
        <begin position="150"/>
        <end position="168"/>
    </location>
</feature>
<dbReference type="PANTHER" id="PTHR30531:SF12">
    <property type="entry name" value="FLAGELLAR BIOSYNTHETIC PROTEIN FLHB"/>
    <property type="match status" value="1"/>
</dbReference>
<reference evidence="15 16" key="1">
    <citation type="submission" date="2016-12" db="EMBL/GenBank/DDBJ databases">
        <title>Genome sequencing of Methylocaldum marinum.</title>
        <authorList>
            <person name="Takeuchi M."/>
            <person name="Kamagata Y."/>
            <person name="Hiraoka S."/>
            <person name="Oshima K."/>
            <person name="Hattori M."/>
            <person name="Iwasaki W."/>
        </authorList>
    </citation>
    <scope>NUCLEOTIDE SEQUENCE [LARGE SCALE GENOMIC DNA]</scope>
    <source>
        <strain evidence="15 16">S8</strain>
    </source>
</reference>
<dbReference type="Pfam" id="PF01312">
    <property type="entry name" value="Bac_export_2"/>
    <property type="match status" value="1"/>
</dbReference>
<keyword evidence="9 13" id="KW-1133">Transmembrane helix</keyword>
<name>A0A250KX42_9GAMM</name>
<evidence type="ECO:0000256" key="1">
    <source>
        <dbReference type="ARBA" id="ARBA00004651"/>
    </source>
</evidence>
<keyword evidence="8 13" id="KW-0653">Protein transport</keyword>
<evidence type="ECO:0000256" key="14">
    <source>
        <dbReference type="SAM" id="MobiDB-lite"/>
    </source>
</evidence>
<feature type="transmembrane region" description="Helical" evidence="13">
    <location>
        <begin position="92"/>
        <end position="114"/>
    </location>
</feature>
<feature type="transmembrane region" description="Helical" evidence="13">
    <location>
        <begin position="33"/>
        <end position="58"/>
    </location>
</feature>
<keyword evidence="11 13" id="KW-1006">Bacterial flagellum protein export</keyword>
<dbReference type="OrthoDB" id="9807950at2"/>
<dbReference type="RefSeq" id="WP_119629764.1">
    <property type="nucleotide sequence ID" value="NZ_AP017928.1"/>
</dbReference>
<dbReference type="PANTHER" id="PTHR30531">
    <property type="entry name" value="FLAGELLAR BIOSYNTHETIC PROTEIN FLHB"/>
    <property type="match status" value="1"/>
</dbReference>
<feature type="transmembrane region" description="Helical" evidence="13">
    <location>
        <begin position="188"/>
        <end position="214"/>
    </location>
</feature>